<dbReference type="GO" id="GO:0042910">
    <property type="term" value="F:xenobiotic transmembrane transporter activity"/>
    <property type="evidence" value="ECO:0007669"/>
    <property type="project" value="InterPro"/>
</dbReference>
<feature type="transmembrane region" description="Helical" evidence="13">
    <location>
        <begin position="289"/>
        <end position="311"/>
    </location>
</feature>
<keyword evidence="15" id="KW-1185">Reference proteome</keyword>
<evidence type="ECO:0000256" key="10">
    <source>
        <dbReference type="ARBA" id="ARBA00023065"/>
    </source>
</evidence>
<comment type="similarity">
    <text evidence="3">Belongs to the multi antimicrobial extrusion (MATE) (TC 2.A.66.1) family.</text>
</comment>
<evidence type="ECO:0000256" key="7">
    <source>
        <dbReference type="ARBA" id="ARBA00022475"/>
    </source>
</evidence>
<keyword evidence="11 13" id="KW-0472">Membrane</keyword>
<keyword evidence="6" id="KW-0050">Antiport</keyword>
<feature type="transmembrane region" description="Helical" evidence="13">
    <location>
        <begin position="62"/>
        <end position="83"/>
    </location>
</feature>
<evidence type="ECO:0000256" key="12">
    <source>
        <dbReference type="ARBA" id="ARBA00031636"/>
    </source>
</evidence>
<dbReference type="GO" id="GO:0005886">
    <property type="term" value="C:plasma membrane"/>
    <property type="evidence" value="ECO:0007669"/>
    <property type="project" value="UniProtKB-SubCell"/>
</dbReference>
<name>A0A923E5U6_CLOTT</name>
<keyword evidence="9 13" id="KW-1133">Transmembrane helix</keyword>
<comment type="function">
    <text evidence="1">Multidrug efflux pump.</text>
</comment>
<dbReference type="GO" id="GO:0006811">
    <property type="term" value="P:monoatomic ion transport"/>
    <property type="evidence" value="ECO:0007669"/>
    <property type="project" value="UniProtKB-KW"/>
</dbReference>
<feature type="transmembrane region" description="Helical" evidence="13">
    <location>
        <begin position="397"/>
        <end position="416"/>
    </location>
</feature>
<evidence type="ECO:0000256" key="1">
    <source>
        <dbReference type="ARBA" id="ARBA00003408"/>
    </source>
</evidence>
<protein>
    <recommendedName>
        <fullName evidence="4">Probable multidrug resistance protein NorM</fullName>
    </recommendedName>
    <alternativeName>
        <fullName evidence="12">Multidrug-efflux transporter</fullName>
    </alternativeName>
</protein>
<dbReference type="NCBIfam" id="TIGR00797">
    <property type="entry name" value="matE"/>
    <property type="match status" value="1"/>
</dbReference>
<evidence type="ECO:0000313" key="15">
    <source>
        <dbReference type="Proteomes" id="UP000563151"/>
    </source>
</evidence>
<keyword evidence="10" id="KW-0406">Ion transport</keyword>
<feature type="transmembrane region" description="Helical" evidence="13">
    <location>
        <begin position="95"/>
        <end position="116"/>
    </location>
</feature>
<evidence type="ECO:0000256" key="9">
    <source>
        <dbReference type="ARBA" id="ARBA00022989"/>
    </source>
</evidence>
<dbReference type="Pfam" id="PF01554">
    <property type="entry name" value="MatE"/>
    <property type="match status" value="2"/>
</dbReference>
<dbReference type="GO" id="GO:0015297">
    <property type="term" value="F:antiporter activity"/>
    <property type="evidence" value="ECO:0007669"/>
    <property type="project" value="UniProtKB-KW"/>
</dbReference>
<dbReference type="AlphaFoldDB" id="A0A923E5U6"/>
<evidence type="ECO:0000256" key="8">
    <source>
        <dbReference type="ARBA" id="ARBA00022692"/>
    </source>
</evidence>
<evidence type="ECO:0000256" key="6">
    <source>
        <dbReference type="ARBA" id="ARBA00022449"/>
    </source>
</evidence>
<proteinExistence type="inferred from homology"/>
<evidence type="ECO:0000256" key="13">
    <source>
        <dbReference type="SAM" id="Phobius"/>
    </source>
</evidence>
<comment type="subcellular location">
    <subcellularLocation>
        <location evidence="2">Cell membrane</location>
        <topology evidence="2">Multi-pass membrane protein</topology>
    </subcellularLocation>
</comment>
<evidence type="ECO:0000256" key="11">
    <source>
        <dbReference type="ARBA" id="ARBA00023136"/>
    </source>
</evidence>
<evidence type="ECO:0000256" key="2">
    <source>
        <dbReference type="ARBA" id="ARBA00004651"/>
    </source>
</evidence>
<sequence>MESVTRNLFKDKEFFRTLFKLALPIIIQNFIASFLNMIDTIMVGRLGEAQIASVGIANQYFLLFNLLVLGTFSGCGIFISQFWGKRDIKNIRRILGLALISGIIISLILASMAAIFPTQIISIFNKDPKVILYGSQYLKVICISYIFTAITLAYSVSLRCVGQAIVPMLVSAVALLCNTFFNYIFIFGKFGAPVLGVKGAALATLIARIIESVLLVTYVYKTKGVLAAKLGEMLDLTKEFIIKVVSTVIHVVLNEACWGLGTIVYSAVYGRIGTKAVASVQICTTVQNLFMVITFGIANAATVMIGNKIGANKEDLGKIYAKRFSIIGCTIGLSLGILLWISSSHILSLFNVSNEVVHDSLIILRITSIIMIIRVFNIILIVGILRGGGDAKYSLMVEAFTMWCIGVPLSLIGAFLLKFPVYWVVALVTIEEIVKCIVGLTRLLSNRWVRNVVLDM</sequence>
<accession>A0A923E5U6</accession>
<dbReference type="PANTHER" id="PTHR43298:SF2">
    <property type="entry name" value="FMN_FAD EXPORTER YEEO-RELATED"/>
    <property type="match status" value="1"/>
</dbReference>
<evidence type="ECO:0000256" key="4">
    <source>
        <dbReference type="ARBA" id="ARBA00020268"/>
    </source>
</evidence>
<dbReference type="PANTHER" id="PTHR43298">
    <property type="entry name" value="MULTIDRUG RESISTANCE PROTEIN NORM-RELATED"/>
    <property type="match status" value="1"/>
</dbReference>
<feature type="transmembrane region" description="Helical" evidence="13">
    <location>
        <begin position="168"/>
        <end position="188"/>
    </location>
</feature>
<feature type="transmembrane region" description="Helical" evidence="13">
    <location>
        <begin position="21"/>
        <end position="42"/>
    </location>
</feature>
<keyword evidence="5" id="KW-0813">Transport</keyword>
<reference evidence="14 15" key="1">
    <citation type="submission" date="2020-04" db="EMBL/GenBank/DDBJ databases">
        <title>Genomic insights into acetone-butanol-ethanol (ABE) fermentation by sequencing solventogenic clostridia strains.</title>
        <authorList>
            <person name="Brown S."/>
        </authorList>
    </citation>
    <scope>NUCLEOTIDE SEQUENCE [LARGE SCALE GENOMIC DNA]</scope>
    <source>
        <strain evidence="14 15">DJ011</strain>
    </source>
</reference>
<feature type="transmembrane region" description="Helical" evidence="13">
    <location>
        <begin position="362"/>
        <end position="385"/>
    </location>
</feature>
<evidence type="ECO:0000313" key="14">
    <source>
        <dbReference type="EMBL" id="MBC2396990.1"/>
    </source>
</evidence>
<dbReference type="CDD" id="cd13134">
    <property type="entry name" value="MATE_like_8"/>
    <property type="match status" value="1"/>
</dbReference>
<keyword evidence="8 13" id="KW-0812">Transmembrane</keyword>
<feature type="transmembrane region" description="Helical" evidence="13">
    <location>
        <begin position="323"/>
        <end position="342"/>
    </location>
</feature>
<gene>
    <name evidence="14" type="ORF">HGG79_04235</name>
</gene>
<keyword evidence="7" id="KW-1003">Cell membrane</keyword>
<dbReference type="RefSeq" id="WP_173680537.1">
    <property type="nucleotide sequence ID" value="NZ_JAAZWO010000004.1"/>
</dbReference>
<dbReference type="EMBL" id="JAAZWO010000004">
    <property type="protein sequence ID" value="MBC2396990.1"/>
    <property type="molecule type" value="Genomic_DNA"/>
</dbReference>
<dbReference type="InterPro" id="IPR002528">
    <property type="entry name" value="MATE_fam"/>
</dbReference>
<comment type="caution">
    <text evidence="14">The sequence shown here is derived from an EMBL/GenBank/DDBJ whole genome shotgun (WGS) entry which is preliminary data.</text>
</comment>
<feature type="transmembrane region" description="Helical" evidence="13">
    <location>
        <begin position="136"/>
        <end position="156"/>
    </location>
</feature>
<dbReference type="Proteomes" id="UP000563151">
    <property type="component" value="Unassembled WGS sequence"/>
</dbReference>
<feature type="transmembrane region" description="Helical" evidence="13">
    <location>
        <begin position="240"/>
        <end position="269"/>
    </location>
</feature>
<dbReference type="PIRSF" id="PIRSF006603">
    <property type="entry name" value="DinF"/>
    <property type="match status" value="1"/>
</dbReference>
<feature type="transmembrane region" description="Helical" evidence="13">
    <location>
        <begin position="200"/>
        <end position="220"/>
    </location>
</feature>
<dbReference type="InterPro" id="IPR050222">
    <property type="entry name" value="MATE_MdtK"/>
</dbReference>
<evidence type="ECO:0000256" key="3">
    <source>
        <dbReference type="ARBA" id="ARBA00010199"/>
    </source>
</evidence>
<evidence type="ECO:0000256" key="5">
    <source>
        <dbReference type="ARBA" id="ARBA00022448"/>
    </source>
</evidence>
<dbReference type="InterPro" id="IPR048279">
    <property type="entry name" value="MdtK-like"/>
</dbReference>
<organism evidence="14 15">
    <name type="scientific">Clostridium tetanomorphum</name>
    <dbReference type="NCBI Taxonomy" id="1553"/>
    <lineage>
        <taxon>Bacteria</taxon>
        <taxon>Bacillati</taxon>
        <taxon>Bacillota</taxon>
        <taxon>Clostridia</taxon>
        <taxon>Eubacteriales</taxon>
        <taxon>Clostridiaceae</taxon>
        <taxon>Clostridium</taxon>
    </lineage>
</organism>
<feature type="transmembrane region" description="Helical" evidence="13">
    <location>
        <begin position="422"/>
        <end position="444"/>
    </location>
</feature>